<evidence type="ECO:0000313" key="1">
    <source>
        <dbReference type="EMBL" id="ATF10160.1"/>
    </source>
</evidence>
<dbReference type="KEGG" id="elux:BTN50_1725"/>
<gene>
    <name evidence="1" type="ORF">BTN50_1725</name>
</gene>
<dbReference type="EMBL" id="CP020661">
    <property type="protein sequence ID" value="ATF10160.1"/>
    <property type="molecule type" value="Genomic_DNA"/>
</dbReference>
<keyword evidence="1" id="KW-0614">Plasmid</keyword>
<keyword evidence="2" id="KW-1185">Reference proteome</keyword>
<name>A0A291BAX2_9GAMM</name>
<accession>A0A291BAX2</accession>
<geneLocation type="plasmid" evidence="2">
    <name>pcc1</name>
</geneLocation>
<organism evidence="1 2">
    <name type="scientific">Candidatus Enterovibrio altilux</name>
    <dbReference type="NCBI Taxonomy" id="1927128"/>
    <lineage>
        <taxon>Bacteria</taxon>
        <taxon>Pseudomonadati</taxon>
        <taxon>Pseudomonadota</taxon>
        <taxon>Gammaproteobacteria</taxon>
        <taxon>Vibrionales</taxon>
        <taxon>Vibrionaceae</taxon>
        <taxon>Enterovibrio</taxon>
    </lineage>
</organism>
<sequence length="41" mass="4914">MMCERRVKNKIFLYKIKHFFKKHLVLNTGLSYNNLSAELNA</sequence>
<reference evidence="2" key="1">
    <citation type="submission" date="2017-04" db="EMBL/GenBank/DDBJ databases">
        <title>Genome evolution of the luminous symbionts of deep sea anglerfish.</title>
        <authorList>
            <person name="Hendry T.A."/>
        </authorList>
    </citation>
    <scope>NUCLEOTIDE SEQUENCE [LARGE SCALE GENOMIC DNA]</scope>
    <source>
        <plasmid evidence="2">pcc1</plasmid>
    </source>
</reference>
<protein>
    <submittedName>
        <fullName evidence="1">Uncharacterized protein</fullName>
    </submittedName>
</protein>
<proteinExistence type="predicted"/>
<evidence type="ECO:0000313" key="2">
    <source>
        <dbReference type="Proteomes" id="UP000218160"/>
    </source>
</evidence>
<dbReference type="AlphaFoldDB" id="A0A291BAX2"/>
<dbReference type="Proteomes" id="UP000218160">
    <property type="component" value="Plasmid pCC1"/>
</dbReference>